<comment type="caution">
    <text evidence="5">The sequence shown here is derived from an EMBL/GenBank/DDBJ whole genome shotgun (WGS) entry which is preliminary data.</text>
</comment>
<evidence type="ECO:0000256" key="3">
    <source>
        <dbReference type="ARBA" id="ARBA00022840"/>
    </source>
</evidence>
<dbReference type="GO" id="GO:0022857">
    <property type="term" value="F:transmembrane transporter activity"/>
    <property type="evidence" value="ECO:0007669"/>
    <property type="project" value="TreeGrafter"/>
</dbReference>
<dbReference type="InterPro" id="IPR003439">
    <property type="entry name" value="ABC_transporter-like_ATP-bd"/>
</dbReference>
<dbReference type="GO" id="GO:0016887">
    <property type="term" value="F:ATP hydrolysis activity"/>
    <property type="evidence" value="ECO:0007669"/>
    <property type="project" value="InterPro"/>
</dbReference>
<gene>
    <name evidence="5" type="ORF">COEU31_22840</name>
</gene>
<evidence type="ECO:0000259" key="4">
    <source>
        <dbReference type="PROSITE" id="PS50893"/>
    </source>
</evidence>
<dbReference type="InterPro" id="IPR017911">
    <property type="entry name" value="MacB-like_ATP-bd"/>
</dbReference>
<dbReference type="PANTHER" id="PTHR24220">
    <property type="entry name" value="IMPORT ATP-BINDING PROTEIN"/>
    <property type="match status" value="1"/>
</dbReference>
<dbReference type="InterPro" id="IPR015854">
    <property type="entry name" value="ABC_transpr_LolD-like"/>
</dbReference>
<dbReference type="PANTHER" id="PTHR24220:SF674">
    <property type="entry name" value="BACITRACIN EXPORT ATP-BINDING PROTEIN BCEA"/>
    <property type="match status" value="1"/>
</dbReference>
<evidence type="ECO:0000313" key="5">
    <source>
        <dbReference type="EMBL" id="GFO95238.1"/>
    </source>
</evidence>
<keyword evidence="3 5" id="KW-0067">ATP-binding</keyword>
<dbReference type="FunFam" id="3.40.50.300:FF:000032">
    <property type="entry name" value="Export ABC transporter ATP-binding protein"/>
    <property type="match status" value="1"/>
</dbReference>
<reference evidence="5" key="1">
    <citation type="submission" date="2020-06" db="EMBL/GenBank/DDBJ databases">
        <title>Characterization of fructooligosaccharide metabolism and fructooligosaccharide-degrading enzymes in human commensal butyrate producers.</title>
        <authorList>
            <person name="Tanno H."/>
            <person name="Fujii T."/>
            <person name="Hirano K."/>
            <person name="Maeno S."/>
            <person name="Tonozuka T."/>
            <person name="Sakamoto M."/>
            <person name="Ohkuma M."/>
            <person name="Tochio T."/>
            <person name="Endo A."/>
        </authorList>
    </citation>
    <scope>NUCLEOTIDE SEQUENCE</scope>
    <source>
        <strain evidence="5">JCM 31265</strain>
    </source>
</reference>
<dbReference type="GO" id="GO:0098796">
    <property type="term" value="C:membrane protein complex"/>
    <property type="evidence" value="ECO:0007669"/>
    <property type="project" value="UniProtKB-ARBA"/>
</dbReference>
<sequence>MDSLLKIESLKKYYGKKPNQTKALDGISFQVMPGEFLGIMGSSGSGKSTLLNCIATVIKPDSGTIELQGKEIQALKGAKLAQYRGREIGYLFQNFELLDNLTGRENIMVPLSIHGVSEDESRNRLEKLSSYLEIDNVLDKFPSQMSGGQRQRVAAARALILNPGIILADEPTGALDSRNAKALMEKLLGLNRDDNTTILMVTHDSNAASFCKRILFIQDGRIFHELRRDMERESQQEFYERILKLMAQMGGGSANVL</sequence>
<evidence type="ECO:0000256" key="2">
    <source>
        <dbReference type="ARBA" id="ARBA00022741"/>
    </source>
</evidence>
<feature type="domain" description="ABC transporter" evidence="4">
    <location>
        <begin position="5"/>
        <end position="244"/>
    </location>
</feature>
<dbReference type="AlphaFoldDB" id="A0AAI9NYX2"/>
<dbReference type="Gene3D" id="3.40.50.300">
    <property type="entry name" value="P-loop containing nucleotide triphosphate hydrolases"/>
    <property type="match status" value="1"/>
</dbReference>
<dbReference type="PROSITE" id="PS50893">
    <property type="entry name" value="ABC_TRANSPORTER_2"/>
    <property type="match status" value="1"/>
</dbReference>
<name>A0AAI9NYX2_9FIRM</name>
<accession>A0AAI9NYX2</accession>
<dbReference type="GeneID" id="92833046"/>
<dbReference type="GO" id="GO:0005886">
    <property type="term" value="C:plasma membrane"/>
    <property type="evidence" value="ECO:0007669"/>
    <property type="project" value="TreeGrafter"/>
</dbReference>
<keyword evidence="1" id="KW-0813">Transport</keyword>
<dbReference type="InterPro" id="IPR003593">
    <property type="entry name" value="AAA+_ATPase"/>
</dbReference>
<dbReference type="CDD" id="cd03255">
    <property type="entry name" value="ABC_MJ0796_LolCDE_FtsE"/>
    <property type="match status" value="1"/>
</dbReference>
<dbReference type="RefSeq" id="WP_004849881.1">
    <property type="nucleotide sequence ID" value="NZ_BLYL01000015.1"/>
</dbReference>
<dbReference type="EMBL" id="BLYL01000015">
    <property type="protein sequence ID" value="GFO95238.1"/>
    <property type="molecule type" value="Genomic_DNA"/>
</dbReference>
<dbReference type="InterPro" id="IPR027417">
    <property type="entry name" value="P-loop_NTPase"/>
</dbReference>
<dbReference type="SMART" id="SM00382">
    <property type="entry name" value="AAA"/>
    <property type="match status" value="1"/>
</dbReference>
<dbReference type="Pfam" id="PF00005">
    <property type="entry name" value="ABC_tran"/>
    <property type="match status" value="1"/>
</dbReference>
<dbReference type="Proteomes" id="UP000660047">
    <property type="component" value="Unassembled WGS sequence"/>
</dbReference>
<evidence type="ECO:0000313" key="6">
    <source>
        <dbReference type="Proteomes" id="UP000660047"/>
    </source>
</evidence>
<protein>
    <submittedName>
        <fullName evidence="5">ABC transporter ATP-binding protein</fullName>
    </submittedName>
</protein>
<evidence type="ECO:0000256" key="1">
    <source>
        <dbReference type="ARBA" id="ARBA00022448"/>
    </source>
</evidence>
<keyword evidence="2" id="KW-0547">Nucleotide-binding</keyword>
<proteinExistence type="predicted"/>
<dbReference type="SUPFAM" id="SSF52540">
    <property type="entry name" value="P-loop containing nucleoside triphosphate hydrolases"/>
    <property type="match status" value="1"/>
</dbReference>
<organism evidence="5 6">
    <name type="scientific">Coprococcus eutactus</name>
    <dbReference type="NCBI Taxonomy" id="33043"/>
    <lineage>
        <taxon>Bacteria</taxon>
        <taxon>Bacillati</taxon>
        <taxon>Bacillota</taxon>
        <taxon>Clostridia</taxon>
        <taxon>Lachnospirales</taxon>
        <taxon>Lachnospiraceae</taxon>
        <taxon>Coprococcus</taxon>
    </lineage>
</organism>
<dbReference type="GO" id="GO:0005524">
    <property type="term" value="F:ATP binding"/>
    <property type="evidence" value="ECO:0007669"/>
    <property type="project" value="UniProtKB-KW"/>
</dbReference>